<reference evidence="2 3" key="1">
    <citation type="submission" date="2017-09" db="EMBL/GenBank/DDBJ databases">
        <title>Depth-based differentiation of microbial function through sediment-hosted aquifers and enrichment of novel symbionts in the deep terrestrial subsurface.</title>
        <authorList>
            <person name="Probst A.J."/>
            <person name="Ladd B."/>
            <person name="Jarett J.K."/>
            <person name="Geller-Mcgrath D.E."/>
            <person name="Sieber C.M."/>
            <person name="Emerson J.B."/>
            <person name="Anantharaman K."/>
            <person name="Thomas B.C."/>
            <person name="Malmstrom R."/>
            <person name="Stieglmeier M."/>
            <person name="Klingl A."/>
            <person name="Woyke T."/>
            <person name="Ryan C.M."/>
            <person name="Banfield J.F."/>
        </authorList>
    </citation>
    <scope>NUCLEOTIDE SEQUENCE [LARGE SCALE GENOMIC DNA]</scope>
    <source>
        <strain evidence="2">CG10_big_fil_rev_8_21_14_0_10_49_38</strain>
    </source>
</reference>
<dbReference type="Pfam" id="PF19590">
    <property type="entry name" value="TrbL_3"/>
    <property type="match status" value="1"/>
</dbReference>
<keyword evidence="1" id="KW-0812">Transmembrane</keyword>
<evidence type="ECO:0000256" key="1">
    <source>
        <dbReference type="SAM" id="Phobius"/>
    </source>
</evidence>
<feature type="transmembrane region" description="Helical" evidence="1">
    <location>
        <begin position="308"/>
        <end position="326"/>
    </location>
</feature>
<keyword evidence="1" id="KW-1133">Transmembrane helix</keyword>
<dbReference type="InterPro" id="IPR045782">
    <property type="entry name" value="TrbL_3"/>
</dbReference>
<gene>
    <name evidence="2" type="ORF">COV08_03645</name>
</gene>
<dbReference type="EMBL" id="PCYK01000030">
    <property type="protein sequence ID" value="PIR45729.1"/>
    <property type="molecule type" value="Genomic_DNA"/>
</dbReference>
<dbReference type="AlphaFoldDB" id="A0A2H0RGQ8"/>
<name>A0A2H0RGQ8_9BACT</name>
<feature type="transmembrane region" description="Helical" evidence="1">
    <location>
        <begin position="283"/>
        <end position="303"/>
    </location>
</feature>
<evidence type="ECO:0000313" key="3">
    <source>
        <dbReference type="Proteomes" id="UP000230431"/>
    </source>
</evidence>
<keyword evidence="1" id="KW-0472">Membrane</keyword>
<comment type="caution">
    <text evidence="2">The sequence shown here is derived from an EMBL/GenBank/DDBJ whole genome shotgun (WGS) entry which is preliminary data.</text>
</comment>
<accession>A0A2H0RGQ8</accession>
<sequence>MDDYEPSGWTGDYANSQYEIIVNQNRLETLDEEIREVQEQLAQDPNNQSLLDNLQGLNNERELIQTGLTSASTNANDIVSGNFGEIGDHEENPDQIEACVPWKAGTWGSCISLGLAWVVNILLWIFGSLLWVASRIFDLSVFVSISSLGDWFKSPAVANAWRVLRDLANLSFVFILLYIALNLVFNSDLVKGGIKKLVVNVIIVALLVNFSGFFVRVVVDASNVIAYEFYTQLGGTTELTTGQTIGMTLMQKLRMDRYFINDTDPNSPQIQTLSISKVILQGLGNIFIILATSFVLLVAALLFVIRTVVLLMVYVFSPLALASYALPNNSSFNFFNKWKDALIKQAFFAPAFLVPLFVVFTLIGENGIANFTATGGALLGFGGLLLVMSNILILGLIIGSIFIAQKIGAVGLGAATAFGSGGLGVGTRGLSRIGRGIGSGLARTELGKKTIEGAGNLANRVPGSARLRQSWNTGILSDVKRSNFGQKTSQALSRPVASSVGGLARGISMATGIKGVGLENITGATTFSKAVEDKAGKIYEEMKKIESPADRVKFIEGLSGVTQREEFNALYTKLTPEERVKLEKEAAAGSPVAKRLAEQRLTLKGKAAQDTATEMIKEFKGADKLKAIEHLEVNDFNSVYKTIKAQDRADIERFAVNNQKVQDKIAEAKTKLSTKNFSESKKTERILEAFNTINENIPFAAPVVAFNQNNPASSAAMARIEKIRALNEEEFKEFMEENRIFDGNHRDLYPYLTASQLKAITKVGIPRDEIKEIKQAITLHRGPGKHHDNALESAYKYMGNFF</sequence>
<feature type="transmembrane region" description="Helical" evidence="1">
    <location>
        <begin position="197"/>
        <end position="219"/>
    </location>
</feature>
<feature type="transmembrane region" description="Helical" evidence="1">
    <location>
        <begin position="167"/>
        <end position="185"/>
    </location>
</feature>
<dbReference type="Proteomes" id="UP000230431">
    <property type="component" value="Unassembled WGS sequence"/>
</dbReference>
<organism evidence="2 3">
    <name type="scientific">Candidatus Vogelbacteria bacterium CG10_big_fil_rev_8_21_14_0_10_49_38</name>
    <dbReference type="NCBI Taxonomy" id="1975043"/>
    <lineage>
        <taxon>Bacteria</taxon>
        <taxon>Candidatus Vogeliibacteriota</taxon>
    </lineage>
</organism>
<feature type="transmembrane region" description="Helical" evidence="1">
    <location>
        <begin position="346"/>
        <end position="364"/>
    </location>
</feature>
<protein>
    <submittedName>
        <fullName evidence="2">Uncharacterized protein</fullName>
    </submittedName>
</protein>
<feature type="transmembrane region" description="Helical" evidence="1">
    <location>
        <begin position="376"/>
        <end position="401"/>
    </location>
</feature>
<feature type="transmembrane region" description="Helical" evidence="1">
    <location>
        <begin position="113"/>
        <end position="133"/>
    </location>
</feature>
<proteinExistence type="predicted"/>
<evidence type="ECO:0000313" key="2">
    <source>
        <dbReference type="EMBL" id="PIR45729.1"/>
    </source>
</evidence>